<evidence type="ECO:0000313" key="3">
    <source>
        <dbReference type="Proteomes" id="UP000479710"/>
    </source>
</evidence>
<dbReference type="EMBL" id="SPHZ02000001">
    <property type="protein sequence ID" value="KAF0932778.1"/>
    <property type="molecule type" value="Genomic_DNA"/>
</dbReference>
<protein>
    <submittedName>
        <fullName evidence="2">Uncharacterized protein</fullName>
    </submittedName>
</protein>
<comment type="caution">
    <text evidence="2">The sequence shown here is derived from an EMBL/GenBank/DDBJ whole genome shotgun (WGS) entry which is preliminary data.</text>
</comment>
<name>A0A6G1F770_9ORYZ</name>
<reference evidence="2 3" key="1">
    <citation type="submission" date="2019-11" db="EMBL/GenBank/DDBJ databases">
        <title>Whole genome sequence of Oryza granulata.</title>
        <authorList>
            <person name="Li W."/>
        </authorList>
    </citation>
    <scope>NUCLEOTIDE SEQUENCE [LARGE SCALE GENOMIC DNA]</scope>
    <source>
        <strain evidence="3">cv. Menghai</strain>
        <tissue evidence="2">Leaf</tissue>
    </source>
</reference>
<keyword evidence="3" id="KW-1185">Reference proteome</keyword>
<accession>A0A6G1F770</accession>
<sequence length="85" mass="9375">MRGDERRREGSGLSTASSPTSSAQVGCVTKAREEESRKRVHKALEAQPNPDKLQTFVNNSGKIKDLKGKSFRPILFNKGLAKLSF</sequence>
<proteinExistence type="predicted"/>
<feature type="region of interest" description="Disordered" evidence="1">
    <location>
        <begin position="1"/>
        <end position="56"/>
    </location>
</feature>
<gene>
    <name evidence="2" type="ORF">E2562_012115</name>
</gene>
<feature type="compositionally biased region" description="Basic and acidic residues" evidence="1">
    <location>
        <begin position="1"/>
        <end position="10"/>
    </location>
</feature>
<feature type="compositionally biased region" description="Low complexity" evidence="1">
    <location>
        <begin position="11"/>
        <end position="23"/>
    </location>
</feature>
<dbReference type="Proteomes" id="UP000479710">
    <property type="component" value="Unassembled WGS sequence"/>
</dbReference>
<evidence type="ECO:0000313" key="2">
    <source>
        <dbReference type="EMBL" id="KAF0932778.1"/>
    </source>
</evidence>
<organism evidence="2 3">
    <name type="scientific">Oryza meyeriana var. granulata</name>
    <dbReference type="NCBI Taxonomy" id="110450"/>
    <lineage>
        <taxon>Eukaryota</taxon>
        <taxon>Viridiplantae</taxon>
        <taxon>Streptophyta</taxon>
        <taxon>Embryophyta</taxon>
        <taxon>Tracheophyta</taxon>
        <taxon>Spermatophyta</taxon>
        <taxon>Magnoliopsida</taxon>
        <taxon>Liliopsida</taxon>
        <taxon>Poales</taxon>
        <taxon>Poaceae</taxon>
        <taxon>BOP clade</taxon>
        <taxon>Oryzoideae</taxon>
        <taxon>Oryzeae</taxon>
        <taxon>Oryzinae</taxon>
        <taxon>Oryza</taxon>
        <taxon>Oryza meyeriana</taxon>
    </lineage>
</organism>
<evidence type="ECO:0000256" key="1">
    <source>
        <dbReference type="SAM" id="MobiDB-lite"/>
    </source>
</evidence>
<dbReference type="AlphaFoldDB" id="A0A6G1F770"/>